<dbReference type="InterPro" id="IPR029188">
    <property type="entry name" value="Rrp14_N"/>
</dbReference>
<dbReference type="InterPro" id="IPR029060">
    <property type="entry name" value="PIN-like_dom_sf"/>
</dbReference>
<reference evidence="18" key="1">
    <citation type="journal article" date="2023" name="Mol. Phylogenet. Evol.">
        <title>Genome-scale phylogeny and comparative genomics of the fungal order Sordariales.</title>
        <authorList>
            <person name="Hensen N."/>
            <person name="Bonometti L."/>
            <person name="Westerberg I."/>
            <person name="Brannstrom I.O."/>
            <person name="Guillou S."/>
            <person name="Cros-Aarteil S."/>
            <person name="Calhoun S."/>
            <person name="Haridas S."/>
            <person name="Kuo A."/>
            <person name="Mondo S."/>
            <person name="Pangilinan J."/>
            <person name="Riley R."/>
            <person name="LaButti K."/>
            <person name="Andreopoulos B."/>
            <person name="Lipzen A."/>
            <person name="Chen C."/>
            <person name="Yan M."/>
            <person name="Daum C."/>
            <person name="Ng V."/>
            <person name="Clum A."/>
            <person name="Steindorff A."/>
            <person name="Ohm R.A."/>
            <person name="Martin F."/>
            <person name="Silar P."/>
            <person name="Natvig D.O."/>
            <person name="Lalanne C."/>
            <person name="Gautier V."/>
            <person name="Ament-Velasquez S.L."/>
            <person name="Kruys A."/>
            <person name="Hutchinson M.I."/>
            <person name="Powell A.J."/>
            <person name="Barry K."/>
            <person name="Miller A.N."/>
            <person name="Grigoriev I.V."/>
            <person name="Debuchy R."/>
            <person name="Gladieux P."/>
            <person name="Hiltunen Thoren M."/>
            <person name="Johannesson H."/>
        </authorList>
    </citation>
    <scope>NUCLEOTIDE SEQUENCE</scope>
    <source>
        <strain evidence="18">CBS 359.72</strain>
    </source>
</reference>
<evidence type="ECO:0000313" key="18">
    <source>
        <dbReference type="EMBL" id="KAK4247175.1"/>
    </source>
</evidence>
<dbReference type="InterPro" id="IPR007019">
    <property type="entry name" value="SURF6"/>
</dbReference>
<dbReference type="Pfam" id="PF04935">
    <property type="entry name" value="SURF6"/>
    <property type="match status" value="1"/>
</dbReference>
<evidence type="ECO:0000256" key="15">
    <source>
        <dbReference type="SAM" id="MobiDB-lite"/>
    </source>
</evidence>
<keyword evidence="7" id="KW-0227">DNA damage</keyword>
<dbReference type="SUPFAM" id="SSF88723">
    <property type="entry name" value="PIN domain-like"/>
    <property type="match status" value="1"/>
</dbReference>
<keyword evidence="14" id="KW-0539">Nucleus</keyword>
<proteinExistence type="inferred from homology"/>
<feature type="compositionally biased region" description="Low complexity" evidence="15">
    <location>
        <begin position="538"/>
        <end position="553"/>
    </location>
</feature>
<feature type="compositionally biased region" description="Basic residues" evidence="15">
    <location>
        <begin position="1143"/>
        <end position="1154"/>
    </location>
</feature>
<evidence type="ECO:0000256" key="11">
    <source>
        <dbReference type="ARBA" id="ARBA00022881"/>
    </source>
</evidence>
<dbReference type="Pfam" id="PF00867">
    <property type="entry name" value="XPG_I"/>
    <property type="match status" value="1"/>
</dbReference>
<name>A0AAN7HN68_9PEZI</name>
<dbReference type="SMART" id="SM00279">
    <property type="entry name" value="HhH2"/>
    <property type="match status" value="1"/>
</dbReference>
<comment type="caution">
    <text evidence="18">The sequence shown here is derived from an EMBL/GenBank/DDBJ whole genome shotgun (WGS) entry which is preliminary data.</text>
</comment>
<feature type="domain" description="XPG N-terminal" evidence="17">
    <location>
        <begin position="1"/>
        <end position="77"/>
    </location>
</feature>
<dbReference type="SUPFAM" id="SSF47807">
    <property type="entry name" value="5' to 3' exonuclease, C-terminal subdomain"/>
    <property type="match status" value="1"/>
</dbReference>
<evidence type="ECO:0000256" key="1">
    <source>
        <dbReference type="ARBA" id="ARBA00001946"/>
    </source>
</evidence>
<dbReference type="PANTHER" id="PTHR14369">
    <property type="entry name" value="SURFEIT LOCUS PROTEIN 6"/>
    <property type="match status" value="1"/>
</dbReference>
<accession>A0AAN7HN68</accession>
<keyword evidence="13" id="KW-0234">DNA repair</keyword>
<evidence type="ECO:0000256" key="5">
    <source>
        <dbReference type="ARBA" id="ARBA00022722"/>
    </source>
</evidence>
<dbReference type="CDD" id="cd09908">
    <property type="entry name" value="H3TH_EXO1"/>
    <property type="match status" value="1"/>
</dbReference>
<dbReference type="PRINTS" id="PR00853">
    <property type="entry name" value="XPGRADSUPER"/>
</dbReference>
<keyword evidence="8" id="KW-0378">Hydrolase</keyword>
<reference evidence="18" key="2">
    <citation type="submission" date="2023-05" db="EMBL/GenBank/DDBJ databases">
        <authorList>
            <consortium name="Lawrence Berkeley National Laboratory"/>
            <person name="Steindorff A."/>
            <person name="Hensen N."/>
            <person name="Bonometti L."/>
            <person name="Westerberg I."/>
            <person name="Brannstrom I.O."/>
            <person name="Guillou S."/>
            <person name="Cros-Aarteil S."/>
            <person name="Calhoun S."/>
            <person name="Haridas S."/>
            <person name="Kuo A."/>
            <person name="Mondo S."/>
            <person name="Pangilinan J."/>
            <person name="Riley R."/>
            <person name="Labutti K."/>
            <person name="Andreopoulos B."/>
            <person name="Lipzen A."/>
            <person name="Chen C."/>
            <person name="Yanf M."/>
            <person name="Daum C."/>
            <person name="Ng V."/>
            <person name="Clum A."/>
            <person name="Ohm R."/>
            <person name="Martin F."/>
            <person name="Silar P."/>
            <person name="Natvig D."/>
            <person name="Lalanne C."/>
            <person name="Gautier V."/>
            <person name="Ament-Velasquez S.L."/>
            <person name="Kruys A."/>
            <person name="Hutchinson M.I."/>
            <person name="Powell A.J."/>
            <person name="Barry K."/>
            <person name="Miller A.N."/>
            <person name="Grigoriev I.V."/>
            <person name="Debuchy R."/>
            <person name="Gladieux P."/>
            <person name="Thoren M.H."/>
            <person name="Johannesson H."/>
        </authorList>
    </citation>
    <scope>NUCLEOTIDE SEQUENCE</scope>
    <source>
        <strain evidence="18">CBS 359.72</strain>
    </source>
</reference>
<evidence type="ECO:0000259" key="17">
    <source>
        <dbReference type="SMART" id="SM00485"/>
    </source>
</evidence>
<feature type="compositionally biased region" description="Acidic residues" evidence="15">
    <location>
        <begin position="748"/>
        <end position="766"/>
    </location>
</feature>
<dbReference type="SMART" id="SM00484">
    <property type="entry name" value="XPGI"/>
    <property type="match status" value="1"/>
</dbReference>
<feature type="region of interest" description="Disordered" evidence="15">
    <location>
        <begin position="615"/>
        <end position="641"/>
    </location>
</feature>
<dbReference type="GO" id="GO:0046872">
    <property type="term" value="F:metal ion binding"/>
    <property type="evidence" value="ECO:0007669"/>
    <property type="project" value="UniProtKB-KW"/>
</dbReference>
<feature type="compositionally biased region" description="Polar residues" evidence="15">
    <location>
        <begin position="1032"/>
        <end position="1041"/>
    </location>
</feature>
<keyword evidence="6" id="KW-0479">Metal-binding</keyword>
<evidence type="ECO:0000256" key="7">
    <source>
        <dbReference type="ARBA" id="ARBA00022763"/>
    </source>
</evidence>
<feature type="compositionally biased region" description="Basic and acidic residues" evidence="15">
    <location>
        <begin position="1155"/>
        <end position="1190"/>
    </location>
</feature>
<dbReference type="Gene3D" id="1.10.150.20">
    <property type="entry name" value="5' to 3' exonuclease, C-terminal subdomain"/>
    <property type="match status" value="1"/>
</dbReference>
<dbReference type="InterPro" id="IPR006085">
    <property type="entry name" value="XPG_DNA_repair_N"/>
</dbReference>
<evidence type="ECO:0000256" key="12">
    <source>
        <dbReference type="ARBA" id="ARBA00023125"/>
    </source>
</evidence>
<dbReference type="InterPro" id="IPR006086">
    <property type="entry name" value="XPG-I_dom"/>
</dbReference>
<keyword evidence="10" id="KW-0460">Magnesium</keyword>
<feature type="compositionally biased region" description="Basic residues" evidence="15">
    <location>
        <begin position="1191"/>
        <end position="1207"/>
    </location>
</feature>
<feature type="compositionally biased region" description="Basic and acidic residues" evidence="15">
    <location>
        <begin position="1127"/>
        <end position="1141"/>
    </location>
</feature>
<comment type="similarity">
    <text evidence="3">Belongs to the SURF6 family.</text>
</comment>
<dbReference type="InterPro" id="IPR036279">
    <property type="entry name" value="5-3_exonuclease_C_sf"/>
</dbReference>
<evidence type="ECO:0000256" key="13">
    <source>
        <dbReference type="ARBA" id="ARBA00023204"/>
    </source>
</evidence>
<keyword evidence="9" id="KW-0269">Exonuclease</keyword>
<feature type="domain" description="XPG-I" evidence="16">
    <location>
        <begin position="105"/>
        <end position="163"/>
    </location>
</feature>
<evidence type="ECO:0000256" key="6">
    <source>
        <dbReference type="ARBA" id="ARBA00022723"/>
    </source>
</evidence>
<feature type="region of interest" description="Disordered" evidence="15">
    <location>
        <begin position="568"/>
        <end position="590"/>
    </location>
</feature>
<feature type="region of interest" description="Disordered" evidence="15">
    <location>
        <begin position="980"/>
        <end position="1050"/>
    </location>
</feature>
<gene>
    <name evidence="18" type="ORF">C7999DRAFT_41506</name>
</gene>
<feature type="region of interest" description="Disordered" evidence="15">
    <location>
        <begin position="366"/>
        <end position="421"/>
    </location>
</feature>
<feature type="compositionally biased region" description="Basic and acidic residues" evidence="15">
    <location>
        <begin position="794"/>
        <end position="817"/>
    </location>
</feature>
<dbReference type="Pfam" id="PF00752">
    <property type="entry name" value="XPG_N"/>
    <property type="match status" value="1"/>
</dbReference>
<dbReference type="SMART" id="SM00485">
    <property type="entry name" value="XPGN"/>
    <property type="match status" value="1"/>
</dbReference>
<dbReference type="GO" id="GO:0006281">
    <property type="term" value="P:DNA repair"/>
    <property type="evidence" value="ECO:0007669"/>
    <property type="project" value="UniProtKB-KW"/>
</dbReference>
<feature type="compositionally biased region" description="Pro residues" evidence="15">
    <location>
        <begin position="315"/>
        <end position="325"/>
    </location>
</feature>
<evidence type="ECO:0000256" key="4">
    <source>
        <dbReference type="ARBA" id="ARBA00010563"/>
    </source>
</evidence>
<feature type="compositionally biased region" description="Gly residues" evidence="15">
    <location>
        <begin position="1210"/>
        <end position="1219"/>
    </location>
</feature>
<evidence type="ECO:0000256" key="2">
    <source>
        <dbReference type="ARBA" id="ARBA00004123"/>
    </source>
</evidence>
<evidence type="ECO:0000259" key="16">
    <source>
        <dbReference type="SMART" id="SM00484"/>
    </source>
</evidence>
<protein>
    <submittedName>
        <fullName evidence="18">Surfeit locus protein 6-domain-containing protein</fullName>
    </submittedName>
</protein>
<keyword evidence="19" id="KW-1185">Reference proteome</keyword>
<dbReference type="GO" id="GO:0042273">
    <property type="term" value="P:ribosomal large subunit biogenesis"/>
    <property type="evidence" value="ECO:0007669"/>
    <property type="project" value="TreeGrafter"/>
</dbReference>
<dbReference type="GO" id="GO:0003677">
    <property type="term" value="F:DNA binding"/>
    <property type="evidence" value="ECO:0007669"/>
    <property type="project" value="UniProtKB-KW"/>
</dbReference>
<dbReference type="Gene3D" id="3.40.50.1010">
    <property type="entry name" value="5'-nuclease"/>
    <property type="match status" value="1"/>
</dbReference>
<feature type="region of interest" description="Disordered" evidence="15">
    <location>
        <begin position="433"/>
        <end position="498"/>
    </location>
</feature>
<organism evidence="18 19">
    <name type="scientific">Corynascus novoguineensis</name>
    <dbReference type="NCBI Taxonomy" id="1126955"/>
    <lineage>
        <taxon>Eukaryota</taxon>
        <taxon>Fungi</taxon>
        <taxon>Dikarya</taxon>
        <taxon>Ascomycota</taxon>
        <taxon>Pezizomycotina</taxon>
        <taxon>Sordariomycetes</taxon>
        <taxon>Sordariomycetidae</taxon>
        <taxon>Sordariales</taxon>
        <taxon>Chaetomiaceae</taxon>
        <taxon>Corynascus</taxon>
    </lineage>
</organism>
<dbReference type="GO" id="GO:0003723">
    <property type="term" value="F:RNA binding"/>
    <property type="evidence" value="ECO:0007669"/>
    <property type="project" value="TreeGrafter"/>
</dbReference>
<dbReference type="PANTHER" id="PTHR14369:SF0">
    <property type="entry name" value="SURFEIT LOCUS PROTEIN 6"/>
    <property type="match status" value="1"/>
</dbReference>
<evidence type="ECO:0000256" key="10">
    <source>
        <dbReference type="ARBA" id="ARBA00022842"/>
    </source>
</evidence>
<feature type="compositionally biased region" description="Basic and acidic residues" evidence="15">
    <location>
        <begin position="769"/>
        <end position="780"/>
    </location>
</feature>
<comment type="subcellular location">
    <subcellularLocation>
        <location evidence="2">Nucleus</location>
    </subcellularLocation>
</comment>
<keyword evidence="5" id="KW-0540">Nuclease</keyword>
<feature type="region of interest" description="Disordered" evidence="15">
    <location>
        <begin position="1072"/>
        <end position="1095"/>
    </location>
</feature>
<dbReference type="Pfam" id="PF15459">
    <property type="entry name" value="RRP14"/>
    <property type="match status" value="1"/>
</dbReference>
<evidence type="ECO:0000256" key="3">
    <source>
        <dbReference type="ARBA" id="ARBA00005904"/>
    </source>
</evidence>
<dbReference type="InterPro" id="IPR008918">
    <property type="entry name" value="HhH2"/>
</dbReference>
<dbReference type="GO" id="GO:0042274">
    <property type="term" value="P:ribosomal small subunit biogenesis"/>
    <property type="evidence" value="ECO:0007669"/>
    <property type="project" value="TreeGrafter"/>
</dbReference>
<dbReference type="GO" id="GO:0005730">
    <property type="term" value="C:nucleolus"/>
    <property type="evidence" value="ECO:0007669"/>
    <property type="project" value="TreeGrafter"/>
</dbReference>
<feature type="compositionally biased region" description="Polar residues" evidence="15">
    <location>
        <begin position="920"/>
        <end position="950"/>
    </location>
</feature>
<keyword evidence="11" id="KW-0267">Excision nuclease</keyword>
<feature type="region of interest" description="Disordered" evidence="15">
    <location>
        <begin position="699"/>
        <end position="958"/>
    </location>
</feature>
<feature type="region of interest" description="Disordered" evidence="15">
    <location>
        <begin position="528"/>
        <end position="556"/>
    </location>
</feature>
<feature type="compositionally biased region" description="Basic and acidic residues" evidence="15">
    <location>
        <begin position="984"/>
        <end position="1004"/>
    </location>
</feature>
<comment type="cofactor">
    <cofactor evidence="1">
        <name>Mg(2+)</name>
        <dbReference type="ChEBI" id="CHEBI:18420"/>
    </cofactor>
</comment>
<sequence length="1219" mass="136921">MGISGLLPLLKSIHRPTELKKYAGETLGVDAYGWLHRGAVACAIDLAQGKPTRKYYFGVTPYVAKTEASRSKRREESKRTGLELLRAGKPAQAYSELQKAIDELKKADVPYLVYLERQGLVSGIVSEDSDLLVFGAKRLLTKMDQHGQCVEINRKDFYREFRHMAILSGCDYLDGVTNIGLKTAYRLIRKHKTPERIIKMLRFDGKHQIPDSYLEDFKQAELTFLHQRVFCPKKRDIVFLTEPEPSVNVDEMPFIAVGDINPITKERILALAPATGPPRNRSARRIPLGEMDPNCFAVDPDHNSSTTAQEAPRPIVFPLPRPPARPYTNNSRILRRKTEPISKLLGLDVFDSSEHRRRTTGPVIQVYQDPTSSNRPPKKARLCDDQPFDGVTVATPEKSKFFASTKPRKTAKKKEDQFPMSDDSIEEAFRSLPDHSWHSEKPPKPTDDIVIFHEPSPRKQKDADTSVELPLDNHKAREEEEVEVHASSPIQHESTKGCEDDIQASMTPLGDVLRGFSHDRGCTRIIHGLPTPASSIQQTATPKSASPTSTQPSMLTPLQRIGARALRRGKPQSTLPNPAAALSSDNSNKLDPLPVNPAFIPLPKVDVEEVEALNKPLGSEDQIIPDSDGEDDNPDDGPSTLSAVRRLNLYAPGSSLRRARLYRLILVHVRQERLRDHAKAFDGLLSLIPAKMYYGEDTSDQWRRKKQTKDQAKAAKRGKLDPDSELNRNAKDVLDERARNKRKLREMEAEDESNVESEQEEDDDSDLPGIERERPGEGLKKKLKLDEEDEEEKEVVSRQGTKDVTKKEKVSKEKEQTDGESGLNKRQKAKEEKKLVKKQKEEAKKSKEEKPKKGGKSEKAEKAAKPESKSLEDVESKADKSTCDEDETPVRPSAEVGSDDEDMAPIDVSGLANDTEDTSADSTPDSPVFDTTKNASVEPASTTTSISSAVPPSEKPKYLKIPADTTALRARLEAKLVALRAARKAADTEGKPIRTRQDLIEARRQKQAQRKAHKQELRRLAKEEEDRKREQALNSARNSPGLSPLFEQDDDRNANHFAFGRLAFSDGTQLSHDLSYEKTPGSAKKKGPSDPKTALLKLEAQKKRIAAMDEDKRKEVLEKETWLAARKRAEGEKVHDNESLLKKALKRKEKAKKKSEREWKERAEGVKTAIQDRQRKREENIRKRREEKLARKGGKKNKGVQTKKKNRPGFEGGFGGGRK</sequence>
<dbReference type="EMBL" id="MU857659">
    <property type="protein sequence ID" value="KAK4247175.1"/>
    <property type="molecule type" value="Genomic_DNA"/>
</dbReference>
<dbReference type="InterPro" id="IPR044752">
    <property type="entry name" value="PIN-like_EXO1"/>
</dbReference>
<comment type="similarity">
    <text evidence="4">Belongs to the XPG/RAD2 endonuclease family. EXO1 subfamily.</text>
</comment>
<evidence type="ECO:0000256" key="9">
    <source>
        <dbReference type="ARBA" id="ARBA00022839"/>
    </source>
</evidence>
<evidence type="ECO:0000256" key="8">
    <source>
        <dbReference type="ARBA" id="ARBA00022801"/>
    </source>
</evidence>
<dbReference type="FunFam" id="1.10.150.20:FF:000011">
    <property type="entry name" value="exonuclease 1"/>
    <property type="match status" value="1"/>
</dbReference>
<keyword evidence="12" id="KW-0238">DNA-binding</keyword>
<feature type="compositionally biased region" description="Basic and acidic residues" evidence="15">
    <location>
        <begin position="708"/>
        <end position="738"/>
    </location>
</feature>
<evidence type="ECO:0000313" key="19">
    <source>
        <dbReference type="Proteomes" id="UP001303647"/>
    </source>
</evidence>
<evidence type="ECO:0000256" key="14">
    <source>
        <dbReference type="ARBA" id="ARBA00023242"/>
    </source>
</evidence>
<feature type="compositionally biased region" description="Basic and acidic residues" evidence="15">
    <location>
        <begin position="829"/>
        <end position="883"/>
    </location>
</feature>
<dbReference type="InterPro" id="IPR029190">
    <property type="entry name" value="Rrp14/SURF6_C"/>
</dbReference>
<dbReference type="AlphaFoldDB" id="A0AAN7HN68"/>
<dbReference type="Proteomes" id="UP001303647">
    <property type="component" value="Unassembled WGS sequence"/>
</dbReference>
<dbReference type="InterPro" id="IPR037315">
    <property type="entry name" value="EXO1_H3TH"/>
</dbReference>
<dbReference type="InterPro" id="IPR006084">
    <property type="entry name" value="XPG/Rad2"/>
</dbReference>
<feature type="compositionally biased region" description="Basic and acidic residues" evidence="15">
    <location>
        <begin position="433"/>
        <end position="464"/>
    </location>
</feature>
<feature type="region of interest" description="Disordered" evidence="15">
    <location>
        <begin position="1127"/>
        <end position="1219"/>
    </location>
</feature>
<feature type="compositionally biased region" description="Basic and acidic residues" evidence="15">
    <location>
        <begin position="1014"/>
        <end position="1031"/>
    </location>
</feature>
<dbReference type="GO" id="GO:0035312">
    <property type="term" value="F:5'-3' DNA exonuclease activity"/>
    <property type="evidence" value="ECO:0007669"/>
    <property type="project" value="InterPro"/>
</dbReference>
<feature type="region of interest" description="Disordered" evidence="15">
    <location>
        <begin position="301"/>
        <end position="329"/>
    </location>
</feature>
<dbReference type="CDD" id="cd09857">
    <property type="entry name" value="PIN_EXO1"/>
    <property type="match status" value="1"/>
</dbReference>